<dbReference type="Proteomes" id="UP000027222">
    <property type="component" value="Unassembled WGS sequence"/>
</dbReference>
<evidence type="ECO:0000313" key="2">
    <source>
        <dbReference type="EMBL" id="KDR69167.1"/>
    </source>
</evidence>
<sequence length="515" mass="56426">MSQVAPTHLLFSAFPAWGHVRPFCILAARLVNENENIVVTMIIASMFLDKAHAEISSEFRDGASENARERIRVLSTFNLTSQEISELMKPLAETYASAYQALSQGSPVTCAVKGTTFDAVPAPTAVILDFFALPQLQVTRAITGRSVPITAWITGHASSVIKIFGPESHGGRGDLGALIKAETARTGVSPEAIGEKVYNRTEGKIIKIAGLPAMYDYEYYPQKLPFEVPFSVIVSGAQAVLQDCDAVFVSSAYAFENESLAATRSWFTEEKKETYVIGPLLPLSYGTLTQGSRGAVDIEAFLDKMHVQHGENSVIFISFGTVFWPAAPDYVEEVIEALIEKKFPFIFCVASPYAKVSEDLVERVKSSGLGMMTQWAPQQFILNHRATGWFLTHCGHNGIMESLAAGVPLVAWPFEADQPAAAAHLTENLNVAIELIEVRTGEHGLKPLLRNGRAAKGTREAVGLEIREVIDSCRGAKGKELRKNAEDMQSKFAEAWQDNGISRKELRAFLGKYIY</sequence>
<dbReference type="AlphaFoldDB" id="A0A067SGM1"/>
<organism evidence="2 3">
    <name type="scientific">Galerina marginata (strain CBS 339.88)</name>
    <dbReference type="NCBI Taxonomy" id="685588"/>
    <lineage>
        <taxon>Eukaryota</taxon>
        <taxon>Fungi</taxon>
        <taxon>Dikarya</taxon>
        <taxon>Basidiomycota</taxon>
        <taxon>Agaricomycotina</taxon>
        <taxon>Agaricomycetes</taxon>
        <taxon>Agaricomycetidae</taxon>
        <taxon>Agaricales</taxon>
        <taxon>Agaricineae</taxon>
        <taxon>Strophariaceae</taxon>
        <taxon>Galerina</taxon>
    </lineage>
</organism>
<protein>
    <recommendedName>
        <fullName evidence="4">UDP-glycosyltransferases domain-containing protein</fullName>
    </recommendedName>
</protein>
<keyword evidence="1" id="KW-0808">Transferase</keyword>
<name>A0A067SGM1_GALM3</name>
<evidence type="ECO:0008006" key="4">
    <source>
        <dbReference type="Google" id="ProtNLM"/>
    </source>
</evidence>
<dbReference type="PANTHER" id="PTHR48045">
    <property type="entry name" value="UDP-GLYCOSYLTRANSFERASE 72B1"/>
    <property type="match status" value="1"/>
</dbReference>
<dbReference type="HOGENOM" id="CLU_001724_12_1_1"/>
<dbReference type="SUPFAM" id="SSF53756">
    <property type="entry name" value="UDP-Glycosyltransferase/glycogen phosphorylase"/>
    <property type="match status" value="1"/>
</dbReference>
<dbReference type="PANTHER" id="PTHR48045:SF34">
    <property type="entry name" value="ISOFLAVONE 7-O-GLUCOSYLTRANSFERASE 1-LIKE"/>
    <property type="match status" value="1"/>
</dbReference>
<gene>
    <name evidence="2" type="ORF">GALMADRAFT_145572</name>
</gene>
<evidence type="ECO:0000313" key="3">
    <source>
        <dbReference type="Proteomes" id="UP000027222"/>
    </source>
</evidence>
<dbReference type="CDD" id="cd03784">
    <property type="entry name" value="GT1_Gtf-like"/>
    <property type="match status" value="1"/>
</dbReference>
<dbReference type="EMBL" id="KL142403">
    <property type="protein sequence ID" value="KDR69167.1"/>
    <property type="molecule type" value="Genomic_DNA"/>
</dbReference>
<proteinExistence type="predicted"/>
<dbReference type="InterPro" id="IPR002213">
    <property type="entry name" value="UDP_glucos_trans"/>
</dbReference>
<reference evidence="3" key="1">
    <citation type="journal article" date="2014" name="Proc. Natl. Acad. Sci. U.S.A.">
        <title>Extensive sampling of basidiomycete genomes demonstrates inadequacy of the white-rot/brown-rot paradigm for wood decay fungi.</title>
        <authorList>
            <person name="Riley R."/>
            <person name="Salamov A.A."/>
            <person name="Brown D.W."/>
            <person name="Nagy L.G."/>
            <person name="Floudas D."/>
            <person name="Held B.W."/>
            <person name="Levasseur A."/>
            <person name="Lombard V."/>
            <person name="Morin E."/>
            <person name="Otillar R."/>
            <person name="Lindquist E.A."/>
            <person name="Sun H."/>
            <person name="LaButti K.M."/>
            <person name="Schmutz J."/>
            <person name="Jabbour D."/>
            <person name="Luo H."/>
            <person name="Baker S.E."/>
            <person name="Pisabarro A.G."/>
            <person name="Walton J.D."/>
            <person name="Blanchette R.A."/>
            <person name="Henrissat B."/>
            <person name="Martin F."/>
            <person name="Cullen D."/>
            <person name="Hibbett D.S."/>
            <person name="Grigoriev I.V."/>
        </authorList>
    </citation>
    <scope>NUCLEOTIDE SEQUENCE [LARGE SCALE GENOMIC DNA]</scope>
    <source>
        <strain evidence="3">CBS 339.88</strain>
    </source>
</reference>
<dbReference type="OrthoDB" id="5835829at2759"/>
<keyword evidence="3" id="KW-1185">Reference proteome</keyword>
<evidence type="ECO:0000256" key="1">
    <source>
        <dbReference type="ARBA" id="ARBA00022679"/>
    </source>
</evidence>
<dbReference type="Gene3D" id="3.40.50.2000">
    <property type="entry name" value="Glycogen Phosphorylase B"/>
    <property type="match status" value="2"/>
</dbReference>
<accession>A0A067SGM1</accession>
<dbReference type="STRING" id="685588.A0A067SGM1"/>
<dbReference type="Pfam" id="PF00201">
    <property type="entry name" value="UDPGT"/>
    <property type="match status" value="1"/>
</dbReference>
<dbReference type="GO" id="GO:0008194">
    <property type="term" value="F:UDP-glycosyltransferase activity"/>
    <property type="evidence" value="ECO:0007669"/>
    <property type="project" value="InterPro"/>
</dbReference>